<name>A0ABU8P5N7_9CORY</name>
<dbReference type="Pfam" id="PF17937">
    <property type="entry name" value="TetR_C_28"/>
    <property type="match status" value="1"/>
</dbReference>
<evidence type="ECO:0000313" key="5">
    <source>
        <dbReference type="Proteomes" id="UP001372244"/>
    </source>
</evidence>
<dbReference type="Pfam" id="PF00440">
    <property type="entry name" value="TetR_N"/>
    <property type="match status" value="1"/>
</dbReference>
<dbReference type="SUPFAM" id="SSF48498">
    <property type="entry name" value="Tetracyclin repressor-like, C-terminal domain"/>
    <property type="match status" value="1"/>
</dbReference>
<dbReference type="InterPro" id="IPR001647">
    <property type="entry name" value="HTH_TetR"/>
</dbReference>
<keyword evidence="5" id="KW-1185">Reference proteome</keyword>
<reference evidence="4 5" key="1">
    <citation type="submission" date="2024-02" db="EMBL/GenBank/DDBJ databases">
        <title>Whole genome sequencing and characterization of Corynebacterium isolated from the ocular surface of dry eye disease sufferers.</title>
        <authorList>
            <person name="Naqvi M."/>
        </authorList>
    </citation>
    <scope>NUCLEOTIDE SEQUENCE [LARGE SCALE GENOMIC DNA]</scope>
    <source>
        <strain evidence="4 5">PCR27</strain>
    </source>
</reference>
<evidence type="ECO:0000256" key="1">
    <source>
        <dbReference type="ARBA" id="ARBA00023125"/>
    </source>
</evidence>
<dbReference type="EMBL" id="JBAHUZ010000020">
    <property type="protein sequence ID" value="MEJ4139154.1"/>
    <property type="molecule type" value="Genomic_DNA"/>
</dbReference>
<feature type="domain" description="HTH tetR-type" evidence="3">
    <location>
        <begin position="4"/>
        <end position="64"/>
    </location>
</feature>
<dbReference type="Proteomes" id="UP001372244">
    <property type="component" value="Unassembled WGS sequence"/>
</dbReference>
<dbReference type="InterPro" id="IPR041479">
    <property type="entry name" value="TetR_CgmR_C"/>
</dbReference>
<proteinExistence type="predicted"/>
<keyword evidence="1 2" id="KW-0238">DNA-binding</keyword>
<evidence type="ECO:0000256" key="2">
    <source>
        <dbReference type="PROSITE-ProRule" id="PRU00335"/>
    </source>
</evidence>
<dbReference type="SUPFAM" id="SSF46689">
    <property type="entry name" value="Homeodomain-like"/>
    <property type="match status" value="1"/>
</dbReference>
<dbReference type="PROSITE" id="PS50977">
    <property type="entry name" value="HTH_TETR_2"/>
    <property type="match status" value="1"/>
</dbReference>
<gene>
    <name evidence="4" type="ORF">V5S76_08545</name>
</gene>
<evidence type="ECO:0000259" key="3">
    <source>
        <dbReference type="PROSITE" id="PS50977"/>
    </source>
</evidence>
<dbReference type="Gene3D" id="1.10.357.10">
    <property type="entry name" value="Tetracycline Repressor, domain 2"/>
    <property type="match status" value="1"/>
</dbReference>
<comment type="caution">
    <text evidence="4">The sequence shown here is derived from an EMBL/GenBank/DDBJ whole genome shotgun (WGS) entry which is preliminary data.</text>
</comment>
<sequence length="188" mass="21148">MPRLNKKTAALEAALDIIAAEDVSGLTYDSLAHATGMSKSGLIYHFPTRHDLLVDCHRFCAARWEAELERLAGGHSASELGWAERSRALVLSMGKNDPLIKLLMCVHSQTHPDFSAQWAEVDARWMVDPSATETDEDDLLVMLLSTGLWVHDHLNQRKLSPANRQRMVDRLFRVKGQKVCPESRIFTD</sequence>
<accession>A0ABU8P5N7</accession>
<protein>
    <submittedName>
        <fullName evidence="4">TetR/AcrR family transcriptional regulator</fullName>
    </submittedName>
</protein>
<organism evidence="4 5">
    <name type="scientific">Corynebacterium marquesiae</name>
    <dbReference type="NCBI Taxonomy" id="2913503"/>
    <lineage>
        <taxon>Bacteria</taxon>
        <taxon>Bacillati</taxon>
        <taxon>Actinomycetota</taxon>
        <taxon>Actinomycetes</taxon>
        <taxon>Mycobacteriales</taxon>
        <taxon>Corynebacteriaceae</taxon>
        <taxon>Corynebacterium</taxon>
    </lineage>
</organism>
<dbReference type="RefSeq" id="WP_337887809.1">
    <property type="nucleotide sequence ID" value="NZ_JBAHUW010000017.1"/>
</dbReference>
<evidence type="ECO:0000313" key="4">
    <source>
        <dbReference type="EMBL" id="MEJ4139154.1"/>
    </source>
</evidence>
<dbReference type="InterPro" id="IPR036271">
    <property type="entry name" value="Tet_transcr_reg_TetR-rel_C_sf"/>
</dbReference>
<feature type="DNA-binding region" description="H-T-H motif" evidence="2">
    <location>
        <begin position="27"/>
        <end position="46"/>
    </location>
</feature>
<dbReference type="InterPro" id="IPR009057">
    <property type="entry name" value="Homeodomain-like_sf"/>
</dbReference>